<dbReference type="AlphaFoldDB" id="A0A840HUZ1"/>
<dbReference type="UniPathway" id="UPA00204"/>
<evidence type="ECO:0000256" key="7">
    <source>
        <dbReference type="ARBA" id="ARBA00023315"/>
    </source>
</evidence>
<comment type="caution">
    <text evidence="13">The sequence shown here is derived from an EMBL/GenBank/DDBJ whole genome shotgun (WGS) entry which is preliminary data.</text>
</comment>
<dbReference type="Pfam" id="PF01019">
    <property type="entry name" value="G_glu_transpept"/>
    <property type="match status" value="1"/>
</dbReference>
<keyword evidence="7 11" id="KW-0012">Acyltransferase</keyword>
<feature type="active site" description="Nucleophile" evidence="9">
    <location>
        <position position="377"/>
    </location>
</feature>
<keyword evidence="4 11" id="KW-0808">Transferase</keyword>
<organism evidence="13 14">
    <name type="scientific">Rhizorhapis suberifaciens</name>
    <name type="common">corky root of lettuce</name>
    <dbReference type="NCBI Taxonomy" id="13656"/>
    <lineage>
        <taxon>Bacteria</taxon>
        <taxon>Pseudomonadati</taxon>
        <taxon>Pseudomonadota</taxon>
        <taxon>Alphaproteobacteria</taxon>
        <taxon>Sphingomonadales</taxon>
        <taxon>Sphingomonadaceae</taxon>
        <taxon>Rhizorhapis</taxon>
    </lineage>
</organism>
<feature type="binding site" evidence="10">
    <location>
        <begin position="441"/>
        <end position="442"/>
    </location>
    <ligand>
        <name>L-glutamate</name>
        <dbReference type="ChEBI" id="CHEBI:29985"/>
    </ligand>
</feature>
<comment type="catalytic activity">
    <reaction evidence="2 11">
        <text>glutathione + H2O = L-cysteinylglycine + L-glutamate</text>
        <dbReference type="Rhea" id="RHEA:28807"/>
        <dbReference type="ChEBI" id="CHEBI:15377"/>
        <dbReference type="ChEBI" id="CHEBI:29985"/>
        <dbReference type="ChEBI" id="CHEBI:57925"/>
        <dbReference type="ChEBI" id="CHEBI:61694"/>
        <dbReference type="EC" id="3.4.19.13"/>
    </reaction>
</comment>
<feature type="binding site" evidence="10">
    <location>
        <position position="90"/>
    </location>
    <ligand>
        <name>L-glutamate</name>
        <dbReference type="ChEBI" id="CHEBI:29985"/>
    </ligand>
</feature>
<dbReference type="EC" id="2.3.2.2" evidence="11"/>
<dbReference type="NCBIfam" id="TIGR00066">
    <property type="entry name" value="g_glut_trans"/>
    <property type="match status" value="1"/>
</dbReference>
<comment type="catalytic activity">
    <reaction evidence="8 11">
        <text>an N-terminal (5-L-glutamyl)-[peptide] + an alpha-amino acid = 5-L-glutamyl amino acid + an N-terminal L-alpha-aminoacyl-[peptide]</text>
        <dbReference type="Rhea" id="RHEA:23904"/>
        <dbReference type="Rhea" id="RHEA-COMP:9780"/>
        <dbReference type="Rhea" id="RHEA-COMP:9795"/>
        <dbReference type="ChEBI" id="CHEBI:77644"/>
        <dbReference type="ChEBI" id="CHEBI:78597"/>
        <dbReference type="ChEBI" id="CHEBI:78599"/>
        <dbReference type="ChEBI" id="CHEBI:78608"/>
        <dbReference type="EC" id="2.3.2.2"/>
    </reaction>
</comment>
<dbReference type="InterPro" id="IPR029055">
    <property type="entry name" value="Ntn_hydrolases_N"/>
</dbReference>
<comment type="pathway">
    <text evidence="11">Sulfur metabolism; glutathione metabolism.</text>
</comment>
<comment type="similarity">
    <text evidence="3 11">Belongs to the gamma-glutamyltransferase family.</text>
</comment>
<feature type="signal peptide" evidence="12">
    <location>
        <begin position="1"/>
        <end position="21"/>
    </location>
</feature>
<dbReference type="Proteomes" id="UP000575068">
    <property type="component" value="Unassembled WGS sequence"/>
</dbReference>
<evidence type="ECO:0000256" key="2">
    <source>
        <dbReference type="ARBA" id="ARBA00001089"/>
    </source>
</evidence>
<evidence type="ECO:0000256" key="9">
    <source>
        <dbReference type="PIRSR" id="PIRSR600101-1"/>
    </source>
</evidence>
<dbReference type="GO" id="GO:0103068">
    <property type="term" value="F:leukotriene C4 gamma-glutamyl transferase activity"/>
    <property type="evidence" value="ECO:0007669"/>
    <property type="project" value="UniProtKB-EC"/>
</dbReference>
<evidence type="ECO:0000256" key="5">
    <source>
        <dbReference type="ARBA" id="ARBA00022801"/>
    </source>
</evidence>
<dbReference type="Gene3D" id="1.10.246.130">
    <property type="match status" value="1"/>
</dbReference>
<protein>
    <recommendedName>
        <fullName evidence="11">Glutathione hydrolase proenzyme</fullName>
        <ecNumber evidence="11">2.3.2.2</ecNumber>
        <ecNumber evidence="11">3.4.19.13</ecNumber>
    </recommendedName>
    <component>
        <recommendedName>
            <fullName evidence="11">Glutathione hydrolase large chain</fullName>
        </recommendedName>
    </component>
    <component>
        <recommendedName>
            <fullName evidence="11">Glutathione hydrolase small chain</fullName>
        </recommendedName>
    </component>
</protein>
<reference evidence="13 14" key="1">
    <citation type="submission" date="2020-08" db="EMBL/GenBank/DDBJ databases">
        <title>Genomic Encyclopedia of Type Strains, Phase IV (KMG-IV): sequencing the most valuable type-strain genomes for metagenomic binning, comparative biology and taxonomic classification.</title>
        <authorList>
            <person name="Goeker M."/>
        </authorList>
    </citation>
    <scope>NUCLEOTIDE SEQUENCE [LARGE SCALE GENOMIC DNA]</scope>
    <source>
        <strain evidence="13 14">DSM 7465</strain>
    </source>
</reference>
<dbReference type="Gene3D" id="3.60.20.40">
    <property type="match status" value="1"/>
</dbReference>
<keyword evidence="14" id="KW-1185">Reference proteome</keyword>
<evidence type="ECO:0000256" key="11">
    <source>
        <dbReference type="RuleBase" id="RU368036"/>
    </source>
</evidence>
<keyword evidence="6 11" id="KW-0865">Zymogen</keyword>
<dbReference type="InterPro" id="IPR051792">
    <property type="entry name" value="GGT_bact"/>
</dbReference>
<evidence type="ECO:0000313" key="14">
    <source>
        <dbReference type="Proteomes" id="UP000575068"/>
    </source>
</evidence>
<dbReference type="RefSeq" id="WP_184475194.1">
    <property type="nucleotide sequence ID" value="NZ_JACHOV010000005.1"/>
</dbReference>
<dbReference type="GO" id="GO:0006750">
    <property type="term" value="P:glutathione biosynthetic process"/>
    <property type="evidence" value="ECO:0007669"/>
    <property type="project" value="UniProtKB-KW"/>
</dbReference>
<evidence type="ECO:0000256" key="12">
    <source>
        <dbReference type="SAM" id="SignalP"/>
    </source>
</evidence>
<keyword evidence="5 11" id="KW-0378">Hydrolase</keyword>
<dbReference type="EMBL" id="JACHOV010000005">
    <property type="protein sequence ID" value="MBB4641399.1"/>
    <property type="molecule type" value="Genomic_DNA"/>
</dbReference>
<keyword evidence="11" id="KW-0317">Glutathione biosynthesis</keyword>
<evidence type="ECO:0000256" key="1">
    <source>
        <dbReference type="ARBA" id="ARBA00001049"/>
    </source>
</evidence>
<comment type="subunit">
    <text evidence="11">This enzyme consists of two polypeptide chains, which are synthesized in precursor form from a single polypeptide.</text>
</comment>
<dbReference type="InterPro" id="IPR043138">
    <property type="entry name" value="GGT_lsub"/>
</dbReference>
<evidence type="ECO:0000256" key="3">
    <source>
        <dbReference type="ARBA" id="ARBA00009381"/>
    </source>
</evidence>
<evidence type="ECO:0000256" key="6">
    <source>
        <dbReference type="ARBA" id="ARBA00023145"/>
    </source>
</evidence>
<gene>
    <name evidence="13" type="ORF">HNQ99_001704</name>
</gene>
<evidence type="ECO:0000313" key="13">
    <source>
        <dbReference type="EMBL" id="MBB4641399.1"/>
    </source>
</evidence>
<dbReference type="EC" id="3.4.19.13" evidence="11"/>
<evidence type="ECO:0000256" key="10">
    <source>
        <dbReference type="PIRSR" id="PIRSR600101-2"/>
    </source>
</evidence>
<accession>A0A840HUZ1</accession>
<proteinExistence type="inferred from homology"/>
<dbReference type="GO" id="GO:0006751">
    <property type="term" value="P:glutathione catabolic process"/>
    <property type="evidence" value="ECO:0007669"/>
    <property type="project" value="UniProtKB-UniRule"/>
</dbReference>
<comment type="catalytic activity">
    <reaction evidence="1 11">
        <text>an S-substituted glutathione + H2O = an S-substituted L-cysteinylglycine + L-glutamate</text>
        <dbReference type="Rhea" id="RHEA:59468"/>
        <dbReference type="ChEBI" id="CHEBI:15377"/>
        <dbReference type="ChEBI" id="CHEBI:29985"/>
        <dbReference type="ChEBI" id="CHEBI:90779"/>
        <dbReference type="ChEBI" id="CHEBI:143103"/>
        <dbReference type="EC" id="3.4.19.13"/>
    </reaction>
</comment>
<dbReference type="PANTHER" id="PTHR43199">
    <property type="entry name" value="GLUTATHIONE HYDROLASE"/>
    <property type="match status" value="1"/>
</dbReference>
<comment type="PTM">
    <text evidence="11">Cleaved by autocatalysis into a large and a small subunit.</text>
</comment>
<dbReference type="InterPro" id="IPR043137">
    <property type="entry name" value="GGT_ssub_C"/>
</dbReference>
<keyword evidence="12" id="KW-0732">Signal</keyword>
<feature type="binding site" evidence="10">
    <location>
        <position position="417"/>
    </location>
    <ligand>
        <name>L-glutamate</name>
        <dbReference type="ChEBI" id="CHEBI:29985"/>
    </ligand>
</feature>
<feature type="chain" id="PRO_5032371694" description="Glutathione hydrolase proenzyme" evidence="12">
    <location>
        <begin position="22"/>
        <end position="557"/>
    </location>
</feature>
<dbReference type="PRINTS" id="PR01210">
    <property type="entry name" value="GGTRANSPTASE"/>
</dbReference>
<feature type="binding site" evidence="10">
    <location>
        <position position="464"/>
    </location>
    <ligand>
        <name>L-glutamate</name>
        <dbReference type="ChEBI" id="CHEBI:29985"/>
    </ligand>
</feature>
<dbReference type="PANTHER" id="PTHR43199:SF1">
    <property type="entry name" value="GLUTATHIONE HYDROLASE PROENZYME"/>
    <property type="match status" value="1"/>
</dbReference>
<sequence>MLKFLLSFFLIIAVPVLPARAEGGSVSSADPRATAAGQEILRKGGSATDAALAMLVALTVVEPQSSGIGGGGFLIHHDGRLGLLDTIDGRETAPSAAGPGRFLGTDGKPLPFIRAFPGGLSVGVPGNLRLMEMAHRKWGKLPWTDLFQPAIRLAEEGFEVNQILYSRLTATAPLWKDFPDAQAIYWREGKPVPVGTVIRNPALAAFLKRLATEGPSAFYSGANAQAITNALARAPINPAVMTPEDLTAYQAKQRPALCSHYRIYVVCGMGPPSSGAIAIIQMLGMLERFDMAKLGADNPKSWHLIGEAMRLAYADRDKYLGDRDFVEVPVAGLIDPNYLLRRSKLISADHARKNYEPGTPAGAVKRTPAPSSEVPATSHFVAADGNGNIVTMTSTIEGAFGSQLIANGYFLNNELTDFSFAPEKDGAPVANRVEAGKRPLSSMSPTIVYDANGKPILALGSAGGKRIIMHVLKTLVGVLDFGLPVETAIALPNIFFNDEGLLVEQDSSVAAMIPALEKLGQKVQATVVTSKVNAVQRAANGWTGAADPRSPGVALAE</sequence>
<evidence type="ECO:0000256" key="8">
    <source>
        <dbReference type="ARBA" id="ARBA00047417"/>
    </source>
</evidence>
<dbReference type="SUPFAM" id="SSF56235">
    <property type="entry name" value="N-terminal nucleophile aminohydrolases (Ntn hydrolases)"/>
    <property type="match status" value="1"/>
</dbReference>
<evidence type="ECO:0000256" key="4">
    <source>
        <dbReference type="ARBA" id="ARBA00022679"/>
    </source>
</evidence>
<dbReference type="InterPro" id="IPR000101">
    <property type="entry name" value="GGT_peptidase"/>
</dbReference>
<dbReference type="GO" id="GO:0036374">
    <property type="term" value="F:glutathione hydrolase activity"/>
    <property type="evidence" value="ECO:0007669"/>
    <property type="project" value="UniProtKB-UniRule"/>
</dbReference>
<name>A0A840HUZ1_9SPHN</name>